<keyword evidence="4" id="KW-0206">Cytoskeleton</keyword>
<reference evidence="6 7" key="1">
    <citation type="submission" date="2021-06" db="EMBL/GenBank/DDBJ databases">
        <authorList>
            <person name="Palmer J.M."/>
        </authorList>
    </citation>
    <scope>NUCLEOTIDE SEQUENCE [LARGE SCALE GENOMIC DNA]</scope>
    <source>
        <strain evidence="6 7">MEX-2019</strain>
        <tissue evidence="6">Muscle</tissue>
    </source>
</reference>
<feature type="compositionally biased region" description="Polar residues" evidence="5">
    <location>
        <begin position="1"/>
        <end position="26"/>
    </location>
</feature>
<dbReference type="PANTHER" id="PTHR44981">
    <property type="entry name" value="PERICENTRIN-LIKE PROTEIN, ISOFORM F"/>
    <property type="match status" value="1"/>
</dbReference>
<evidence type="ECO:0000256" key="1">
    <source>
        <dbReference type="ARBA" id="ARBA00004300"/>
    </source>
</evidence>
<comment type="caution">
    <text evidence="6">The sequence shown here is derived from an EMBL/GenBank/DDBJ whole genome shotgun (WGS) entry which is preliminary data.</text>
</comment>
<feature type="non-terminal residue" evidence="6">
    <location>
        <position position="77"/>
    </location>
</feature>
<dbReference type="Proteomes" id="UP001311232">
    <property type="component" value="Unassembled WGS sequence"/>
</dbReference>
<feature type="compositionally biased region" description="Basic and acidic residues" evidence="5">
    <location>
        <begin position="31"/>
        <end position="43"/>
    </location>
</feature>
<organism evidence="6 7">
    <name type="scientific">Crenichthys baileyi</name>
    <name type="common">White River springfish</name>
    <dbReference type="NCBI Taxonomy" id="28760"/>
    <lineage>
        <taxon>Eukaryota</taxon>
        <taxon>Metazoa</taxon>
        <taxon>Chordata</taxon>
        <taxon>Craniata</taxon>
        <taxon>Vertebrata</taxon>
        <taxon>Euteleostomi</taxon>
        <taxon>Actinopterygii</taxon>
        <taxon>Neopterygii</taxon>
        <taxon>Teleostei</taxon>
        <taxon>Neoteleostei</taxon>
        <taxon>Acanthomorphata</taxon>
        <taxon>Ovalentaria</taxon>
        <taxon>Atherinomorphae</taxon>
        <taxon>Cyprinodontiformes</taxon>
        <taxon>Goodeidae</taxon>
        <taxon>Crenichthys</taxon>
    </lineage>
</organism>
<keyword evidence="3" id="KW-0175">Coiled coil</keyword>
<evidence type="ECO:0000313" key="6">
    <source>
        <dbReference type="EMBL" id="KAK5617587.1"/>
    </source>
</evidence>
<dbReference type="GO" id="GO:0060090">
    <property type="term" value="F:molecular adaptor activity"/>
    <property type="evidence" value="ECO:0007669"/>
    <property type="project" value="InterPro"/>
</dbReference>
<dbReference type="GO" id="GO:0005813">
    <property type="term" value="C:centrosome"/>
    <property type="evidence" value="ECO:0007669"/>
    <property type="project" value="UniProtKB-SubCell"/>
</dbReference>
<sequence>MANHDSSSDYSQRTGFDLPSLQQEFRTTPEGARRETDDPLPDRIKTLLREVHQEGMQVLSLSELPLSEGGQAALQRG</sequence>
<dbReference type="InterPro" id="IPR028745">
    <property type="entry name" value="AKAP9/Pericentrin"/>
</dbReference>
<dbReference type="PANTHER" id="PTHR44981:SF1">
    <property type="entry name" value="A-KINASE ANCHOR PROTEIN 9"/>
    <property type="match status" value="1"/>
</dbReference>
<evidence type="ECO:0000256" key="2">
    <source>
        <dbReference type="ARBA" id="ARBA00022490"/>
    </source>
</evidence>
<evidence type="ECO:0000313" key="7">
    <source>
        <dbReference type="Proteomes" id="UP001311232"/>
    </source>
</evidence>
<name>A0AAV9S8L8_9TELE</name>
<comment type="subcellular location">
    <subcellularLocation>
        <location evidence="1">Cytoplasm</location>
        <location evidence="1">Cytoskeleton</location>
        <location evidence="1">Microtubule organizing center</location>
        <location evidence="1">Centrosome</location>
    </subcellularLocation>
</comment>
<accession>A0AAV9S8L8</accession>
<proteinExistence type="predicted"/>
<evidence type="ECO:0000256" key="4">
    <source>
        <dbReference type="ARBA" id="ARBA00023212"/>
    </source>
</evidence>
<evidence type="ECO:0000256" key="3">
    <source>
        <dbReference type="ARBA" id="ARBA00023054"/>
    </source>
</evidence>
<gene>
    <name evidence="6" type="ORF">CRENBAI_003248</name>
</gene>
<keyword evidence="2" id="KW-0963">Cytoplasm</keyword>
<dbReference type="AlphaFoldDB" id="A0AAV9S8L8"/>
<evidence type="ECO:0000256" key="5">
    <source>
        <dbReference type="SAM" id="MobiDB-lite"/>
    </source>
</evidence>
<protein>
    <submittedName>
        <fullName evidence="6">Uncharacterized protein</fullName>
    </submittedName>
</protein>
<dbReference type="EMBL" id="JAHHUM010000693">
    <property type="protein sequence ID" value="KAK5617587.1"/>
    <property type="molecule type" value="Genomic_DNA"/>
</dbReference>
<dbReference type="GO" id="GO:0007165">
    <property type="term" value="P:signal transduction"/>
    <property type="evidence" value="ECO:0007669"/>
    <property type="project" value="InterPro"/>
</dbReference>
<feature type="region of interest" description="Disordered" evidence="5">
    <location>
        <begin position="1"/>
        <end position="43"/>
    </location>
</feature>
<keyword evidence="7" id="KW-1185">Reference proteome</keyword>